<proteinExistence type="predicted"/>
<evidence type="ECO:0000313" key="2">
    <source>
        <dbReference type="Proteomes" id="UP000015105"/>
    </source>
</evidence>
<name>A0A453EYH6_AEGTS</name>
<sequence length="54" mass="5875">MEWDQGEPSKAYASWAANMAIALDTGVPWIMCKEDDAPDPIVCCALLGFNMCPP</sequence>
<dbReference type="EnsemblPlants" id="AET3Gv20516900.14">
    <property type="protein sequence ID" value="AET3Gv20516900.14"/>
    <property type="gene ID" value="AET3Gv20516900"/>
</dbReference>
<reference evidence="1" key="3">
    <citation type="journal article" date="2017" name="Nature">
        <title>Genome sequence of the progenitor of the wheat D genome Aegilops tauschii.</title>
        <authorList>
            <person name="Luo M.C."/>
            <person name="Gu Y.Q."/>
            <person name="Puiu D."/>
            <person name="Wang H."/>
            <person name="Twardziok S.O."/>
            <person name="Deal K.R."/>
            <person name="Huo N."/>
            <person name="Zhu T."/>
            <person name="Wang L."/>
            <person name="Wang Y."/>
            <person name="McGuire P.E."/>
            <person name="Liu S."/>
            <person name="Long H."/>
            <person name="Ramasamy R.K."/>
            <person name="Rodriguez J.C."/>
            <person name="Van S.L."/>
            <person name="Yuan L."/>
            <person name="Wang Z."/>
            <person name="Xia Z."/>
            <person name="Xiao L."/>
            <person name="Anderson O.D."/>
            <person name="Ouyang S."/>
            <person name="Liang Y."/>
            <person name="Zimin A.V."/>
            <person name="Pertea G."/>
            <person name="Qi P."/>
            <person name="Bennetzen J.L."/>
            <person name="Dai X."/>
            <person name="Dawson M.W."/>
            <person name="Muller H.G."/>
            <person name="Kugler K."/>
            <person name="Rivarola-Duarte L."/>
            <person name="Spannagl M."/>
            <person name="Mayer K.F.X."/>
            <person name="Lu F.H."/>
            <person name="Bevan M.W."/>
            <person name="Leroy P."/>
            <person name="Li P."/>
            <person name="You F.M."/>
            <person name="Sun Q."/>
            <person name="Liu Z."/>
            <person name="Lyons E."/>
            <person name="Wicker T."/>
            <person name="Salzberg S.L."/>
            <person name="Devos K.M."/>
            <person name="Dvorak J."/>
        </authorList>
    </citation>
    <scope>NUCLEOTIDE SEQUENCE [LARGE SCALE GENOMIC DNA]</scope>
    <source>
        <strain evidence="1">cv. AL8/78</strain>
    </source>
</reference>
<dbReference type="AlphaFoldDB" id="A0A453EYH6"/>
<keyword evidence="2" id="KW-1185">Reference proteome</keyword>
<evidence type="ECO:0000313" key="1">
    <source>
        <dbReference type="EnsemblPlants" id="AET3Gv20516900.14"/>
    </source>
</evidence>
<reference evidence="2" key="1">
    <citation type="journal article" date="2014" name="Science">
        <title>Ancient hybridizations among the ancestral genomes of bread wheat.</title>
        <authorList>
            <consortium name="International Wheat Genome Sequencing Consortium,"/>
            <person name="Marcussen T."/>
            <person name="Sandve S.R."/>
            <person name="Heier L."/>
            <person name="Spannagl M."/>
            <person name="Pfeifer M."/>
            <person name="Jakobsen K.S."/>
            <person name="Wulff B.B."/>
            <person name="Steuernagel B."/>
            <person name="Mayer K.F."/>
            <person name="Olsen O.A."/>
        </authorList>
    </citation>
    <scope>NUCLEOTIDE SEQUENCE [LARGE SCALE GENOMIC DNA]</scope>
    <source>
        <strain evidence="2">cv. AL8/78</strain>
    </source>
</reference>
<evidence type="ECO:0008006" key="3">
    <source>
        <dbReference type="Google" id="ProtNLM"/>
    </source>
</evidence>
<reference evidence="1" key="4">
    <citation type="submission" date="2019-03" db="UniProtKB">
        <authorList>
            <consortium name="EnsemblPlants"/>
        </authorList>
    </citation>
    <scope>IDENTIFICATION</scope>
</reference>
<dbReference type="Gramene" id="AET3Gv20516900.14">
    <property type="protein sequence ID" value="AET3Gv20516900.14"/>
    <property type="gene ID" value="AET3Gv20516900"/>
</dbReference>
<reference evidence="1" key="5">
    <citation type="journal article" date="2021" name="G3 (Bethesda)">
        <title>Aegilops tauschii genome assembly Aet v5.0 features greater sequence contiguity and improved annotation.</title>
        <authorList>
            <person name="Wang L."/>
            <person name="Zhu T."/>
            <person name="Rodriguez J.C."/>
            <person name="Deal K.R."/>
            <person name="Dubcovsky J."/>
            <person name="McGuire P.E."/>
            <person name="Lux T."/>
            <person name="Spannagl M."/>
            <person name="Mayer K.F.X."/>
            <person name="Baldrich P."/>
            <person name="Meyers B.C."/>
            <person name="Huo N."/>
            <person name="Gu Y.Q."/>
            <person name="Zhou H."/>
            <person name="Devos K.M."/>
            <person name="Bennetzen J.L."/>
            <person name="Unver T."/>
            <person name="Budak H."/>
            <person name="Gulick P.J."/>
            <person name="Galiba G."/>
            <person name="Kalapos B."/>
            <person name="Nelson D.R."/>
            <person name="Li P."/>
            <person name="You F.M."/>
            <person name="Luo M.C."/>
            <person name="Dvorak J."/>
        </authorList>
    </citation>
    <scope>NUCLEOTIDE SEQUENCE [LARGE SCALE GENOMIC DNA]</scope>
    <source>
        <strain evidence="1">cv. AL8/78</strain>
    </source>
</reference>
<accession>A0A453EYH6</accession>
<dbReference type="Proteomes" id="UP000015105">
    <property type="component" value="Chromosome 3D"/>
</dbReference>
<protein>
    <recommendedName>
        <fullName evidence="3">Beta-galactosidase</fullName>
    </recommendedName>
</protein>
<reference evidence="2" key="2">
    <citation type="journal article" date="2017" name="Nat. Plants">
        <title>The Aegilops tauschii genome reveals multiple impacts of transposons.</title>
        <authorList>
            <person name="Zhao G."/>
            <person name="Zou C."/>
            <person name="Li K."/>
            <person name="Wang K."/>
            <person name="Li T."/>
            <person name="Gao L."/>
            <person name="Zhang X."/>
            <person name="Wang H."/>
            <person name="Yang Z."/>
            <person name="Liu X."/>
            <person name="Jiang W."/>
            <person name="Mao L."/>
            <person name="Kong X."/>
            <person name="Jiao Y."/>
            <person name="Jia J."/>
        </authorList>
    </citation>
    <scope>NUCLEOTIDE SEQUENCE [LARGE SCALE GENOMIC DNA]</scope>
    <source>
        <strain evidence="2">cv. AL8/78</strain>
    </source>
</reference>
<organism evidence="1 2">
    <name type="scientific">Aegilops tauschii subsp. strangulata</name>
    <name type="common">Goatgrass</name>
    <dbReference type="NCBI Taxonomy" id="200361"/>
    <lineage>
        <taxon>Eukaryota</taxon>
        <taxon>Viridiplantae</taxon>
        <taxon>Streptophyta</taxon>
        <taxon>Embryophyta</taxon>
        <taxon>Tracheophyta</taxon>
        <taxon>Spermatophyta</taxon>
        <taxon>Magnoliopsida</taxon>
        <taxon>Liliopsida</taxon>
        <taxon>Poales</taxon>
        <taxon>Poaceae</taxon>
        <taxon>BOP clade</taxon>
        <taxon>Pooideae</taxon>
        <taxon>Triticodae</taxon>
        <taxon>Triticeae</taxon>
        <taxon>Triticinae</taxon>
        <taxon>Aegilops</taxon>
    </lineage>
</organism>